<evidence type="ECO:0008006" key="3">
    <source>
        <dbReference type="Google" id="ProtNLM"/>
    </source>
</evidence>
<accession>A0A1D8TZB7</accession>
<gene>
    <name evidence="1" type="ORF">BJP34_28835</name>
</gene>
<dbReference type="InterPro" id="IPR029058">
    <property type="entry name" value="AB_hydrolase_fold"/>
</dbReference>
<evidence type="ECO:0000313" key="2">
    <source>
        <dbReference type="Proteomes" id="UP000177870"/>
    </source>
</evidence>
<dbReference type="Gene3D" id="3.40.50.1820">
    <property type="entry name" value="alpha/beta hydrolase"/>
    <property type="match status" value="1"/>
</dbReference>
<evidence type="ECO:0000313" key="1">
    <source>
        <dbReference type="EMBL" id="AOX02913.1"/>
    </source>
</evidence>
<sequence length="123" mass="13553">MANIEKEFGKNLSLAALFQGATVEQLGILLRQNTDTHSWSPLVAIQPQGSQPPFFCMPGSGGNVVYFHQLARHLGNEQPFYALQPPSLDGVSEPFSCPAKFIPHLMLRIRCGMNFAQGMYGML</sequence>
<organism evidence="1 2">
    <name type="scientific">Moorena producens PAL-8-15-08-1</name>
    <dbReference type="NCBI Taxonomy" id="1458985"/>
    <lineage>
        <taxon>Bacteria</taxon>
        <taxon>Bacillati</taxon>
        <taxon>Cyanobacteriota</taxon>
        <taxon>Cyanophyceae</taxon>
        <taxon>Coleofasciculales</taxon>
        <taxon>Coleofasciculaceae</taxon>
        <taxon>Moorena</taxon>
    </lineage>
</organism>
<proteinExistence type="predicted"/>
<dbReference type="SUPFAM" id="SSF53474">
    <property type="entry name" value="alpha/beta-Hydrolases"/>
    <property type="match status" value="1"/>
</dbReference>
<protein>
    <recommendedName>
        <fullName evidence="3">Carrier domain-containing protein</fullName>
    </recommendedName>
</protein>
<dbReference type="EMBL" id="CP017599">
    <property type="protein sequence ID" value="AOX02913.1"/>
    <property type="molecule type" value="Genomic_DNA"/>
</dbReference>
<name>A0A1D8TZB7_9CYAN</name>
<dbReference type="AlphaFoldDB" id="A0A1D8TZB7"/>
<dbReference type="Proteomes" id="UP000177870">
    <property type="component" value="Chromosome"/>
</dbReference>
<reference evidence="2" key="1">
    <citation type="submission" date="2016-10" db="EMBL/GenBank/DDBJ databases">
        <title>Comparative genomics uncovers the prolific and rare metabolic potential of the cyanobacterial genus Moorea.</title>
        <authorList>
            <person name="Leao T."/>
            <person name="Castelao G."/>
            <person name="Korobeynikov A."/>
            <person name="Monroe E.A."/>
            <person name="Podell S."/>
            <person name="Glukhov E."/>
            <person name="Allen E."/>
            <person name="Gerwick W.H."/>
            <person name="Gerwick L."/>
        </authorList>
    </citation>
    <scope>NUCLEOTIDE SEQUENCE [LARGE SCALE GENOMIC DNA]</scope>
    <source>
        <strain evidence="2">PAL-8-15-08-1</strain>
    </source>
</reference>
<dbReference type="KEGG" id="mpro:BJP34_28835"/>
<dbReference type="STRING" id="1458985.BJP34_28835"/>